<evidence type="ECO:0000256" key="1">
    <source>
        <dbReference type="SAM" id="MobiDB-lite"/>
    </source>
</evidence>
<evidence type="ECO:0000313" key="3">
    <source>
        <dbReference type="Proteomes" id="UP000236664"/>
    </source>
</evidence>
<keyword evidence="3" id="KW-1185">Reference proteome</keyword>
<dbReference type="EMBL" id="MTQA01000066">
    <property type="protein sequence ID" value="PNP81488.1"/>
    <property type="molecule type" value="Genomic_DNA"/>
</dbReference>
<accession>A0A2K0WGS9</accession>
<feature type="compositionally biased region" description="Polar residues" evidence="1">
    <location>
        <begin position="281"/>
        <end position="290"/>
    </location>
</feature>
<comment type="caution">
    <text evidence="2">The sequence shown here is derived from an EMBL/GenBank/DDBJ whole genome shotgun (WGS) entry which is preliminary data.</text>
</comment>
<evidence type="ECO:0000313" key="2">
    <source>
        <dbReference type="EMBL" id="PNP81488.1"/>
    </source>
</evidence>
<sequence length="342" mass="37364">MSGIIHPAIAKSEALKTLVEQWTLEISEIKSPEREYREKRQAMLSNYDNELLQLGQHSPNTDEYARRREAILQQAGDLRELEIQYQSSVTLLEQQFGERLEAANKRLACDLFQTLGDTLWDHSVSSVINECLRPKTPTVEAAGAEEGCNTLLEARNDQEADSDITAQAPIDLEAGQNQSSLSVTGSCERRNQAFAEASSLTEANVSIPLETLDQRQAVLHQTPVQERESASQSAQVTQGQGVTIPLAAQVPTPSPTTEASRLSDNVVGPQAKSSPIGMPASETNSHQNGGTAHWDMWQTSQLPNQSPSSNEGAETLNNKSPGQQPTDSLVVHLRAPLKRLQP</sequence>
<organism evidence="2 3">
    <name type="scientific">Gibberella nygamai</name>
    <name type="common">Bean root rot disease fungus</name>
    <name type="synonym">Fusarium nygamai</name>
    <dbReference type="NCBI Taxonomy" id="42673"/>
    <lineage>
        <taxon>Eukaryota</taxon>
        <taxon>Fungi</taxon>
        <taxon>Dikarya</taxon>
        <taxon>Ascomycota</taxon>
        <taxon>Pezizomycotina</taxon>
        <taxon>Sordariomycetes</taxon>
        <taxon>Hypocreomycetidae</taxon>
        <taxon>Hypocreales</taxon>
        <taxon>Nectriaceae</taxon>
        <taxon>Fusarium</taxon>
        <taxon>Fusarium fujikuroi species complex</taxon>
    </lineage>
</organism>
<feature type="compositionally biased region" description="Polar residues" evidence="1">
    <location>
        <begin position="297"/>
        <end position="327"/>
    </location>
</feature>
<dbReference type="OrthoDB" id="4835412at2759"/>
<protein>
    <submittedName>
        <fullName evidence="2">Uncharacterized protein</fullName>
    </submittedName>
</protein>
<dbReference type="Proteomes" id="UP000236664">
    <property type="component" value="Unassembled WGS sequence"/>
</dbReference>
<proteinExistence type="predicted"/>
<dbReference type="AlphaFoldDB" id="A0A2K0WGS9"/>
<name>A0A2K0WGS9_GIBNY</name>
<reference evidence="2 3" key="1">
    <citation type="submission" date="2017-06" db="EMBL/GenBank/DDBJ databases">
        <title>Genome of Fusarium nygamai isolate CS10214.</title>
        <authorList>
            <person name="Gardiner D.M."/>
            <person name="Obanor F."/>
            <person name="Kazan K."/>
        </authorList>
    </citation>
    <scope>NUCLEOTIDE SEQUENCE [LARGE SCALE GENOMIC DNA]</scope>
    <source>
        <strain evidence="2 3">CS10214</strain>
    </source>
</reference>
<feature type="region of interest" description="Disordered" evidence="1">
    <location>
        <begin position="247"/>
        <end position="342"/>
    </location>
</feature>
<gene>
    <name evidence="2" type="ORF">FNYG_05163</name>
</gene>
<dbReference type="STRING" id="42673.A0A2K0WGS9"/>